<dbReference type="InterPro" id="IPR033756">
    <property type="entry name" value="YlxH/NBP35"/>
</dbReference>
<dbReference type="PANTHER" id="PTHR42961:SF2">
    <property type="entry name" value="IRON-SULFUR PROTEIN NUBPL"/>
    <property type="match status" value="1"/>
</dbReference>
<dbReference type="InterPro" id="IPR027417">
    <property type="entry name" value="P-loop_NTPase"/>
</dbReference>
<dbReference type="GO" id="GO:0051539">
    <property type="term" value="F:4 iron, 4 sulfur cluster binding"/>
    <property type="evidence" value="ECO:0007669"/>
    <property type="project" value="TreeGrafter"/>
</dbReference>
<reference evidence="3 4" key="1">
    <citation type="journal article" date="2018" name="Nat. Genet.">
        <title>The Rosa genome provides new insights in the design of modern roses.</title>
        <authorList>
            <person name="Bendahmane M."/>
        </authorList>
    </citation>
    <scope>NUCLEOTIDE SEQUENCE [LARGE SCALE GENOMIC DNA]</scope>
    <source>
        <strain evidence="4">cv. Old Blush</strain>
    </source>
</reference>
<protein>
    <submittedName>
        <fullName evidence="3">Putative flagellum site-determining protein YlxH/ Fe-S cluster assembling factor NBP35</fullName>
    </submittedName>
</protein>
<evidence type="ECO:0000313" key="4">
    <source>
        <dbReference type="Proteomes" id="UP000238479"/>
    </source>
</evidence>
<keyword evidence="4" id="KW-1185">Reference proteome</keyword>
<gene>
    <name evidence="3" type="ORF">RchiOBHm_Chr2g0086481</name>
</gene>
<dbReference type="EMBL" id="PDCK01000040">
    <property type="protein sequence ID" value="PRQ46199.1"/>
    <property type="molecule type" value="Genomic_DNA"/>
</dbReference>
<dbReference type="GO" id="GO:0005524">
    <property type="term" value="F:ATP binding"/>
    <property type="evidence" value="ECO:0007669"/>
    <property type="project" value="UniProtKB-KW"/>
</dbReference>
<organism evidence="3 4">
    <name type="scientific">Rosa chinensis</name>
    <name type="common">China rose</name>
    <dbReference type="NCBI Taxonomy" id="74649"/>
    <lineage>
        <taxon>Eukaryota</taxon>
        <taxon>Viridiplantae</taxon>
        <taxon>Streptophyta</taxon>
        <taxon>Embryophyta</taxon>
        <taxon>Tracheophyta</taxon>
        <taxon>Spermatophyta</taxon>
        <taxon>Magnoliopsida</taxon>
        <taxon>eudicotyledons</taxon>
        <taxon>Gunneridae</taxon>
        <taxon>Pentapetalae</taxon>
        <taxon>rosids</taxon>
        <taxon>fabids</taxon>
        <taxon>Rosales</taxon>
        <taxon>Rosaceae</taxon>
        <taxon>Rosoideae</taxon>
        <taxon>Rosoideae incertae sedis</taxon>
        <taxon>Rosa</taxon>
    </lineage>
</organism>
<comment type="caution">
    <text evidence="3">The sequence shown here is derived from an EMBL/GenBank/DDBJ whole genome shotgun (WGS) entry which is preliminary data.</text>
</comment>
<dbReference type="STRING" id="74649.A0A2P6RIE4"/>
<evidence type="ECO:0000256" key="2">
    <source>
        <dbReference type="ARBA" id="ARBA00022840"/>
    </source>
</evidence>
<sequence length="77" mass="7998">MGGVGKSTVAVNLAYTLAGMGATVCIFDADNPVKKTIISTEYLGVKLVSFGFSEQGRAIMRGPMVSGVIDQLLTATE</sequence>
<dbReference type="Gene3D" id="3.40.50.300">
    <property type="entry name" value="P-loop containing nucleotide triphosphate hydrolases"/>
    <property type="match status" value="1"/>
</dbReference>
<dbReference type="PANTHER" id="PTHR42961">
    <property type="entry name" value="IRON-SULFUR PROTEIN NUBPL"/>
    <property type="match status" value="1"/>
</dbReference>
<dbReference type="Gramene" id="PRQ46199">
    <property type="protein sequence ID" value="PRQ46199"/>
    <property type="gene ID" value="RchiOBHm_Chr2g0086481"/>
</dbReference>
<evidence type="ECO:0000313" key="3">
    <source>
        <dbReference type="EMBL" id="PRQ46199.1"/>
    </source>
</evidence>
<dbReference type="Proteomes" id="UP000238479">
    <property type="component" value="Chromosome 2"/>
</dbReference>
<dbReference type="InterPro" id="IPR044304">
    <property type="entry name" value="NUBPL-like"/>
</dbReference>
<evidence type="ECO:0000256" key="1">
    <source>
        <dbReference type="ARBA" id="ARBA00022741"/>
    </source>
</evidence>
<dbReference type="AlphaFoldDB" id="A0A2P6RIE4"/>
<name>A0A2P6RIE4_ROSCH</name>
<accession>A0A2P6RIE4</accession>
<dbReference type="GO" id="GO:0009570">
    <property type="term" value="C:chloroplast stroma"/>
    <property type="evidence" value="ECO:0007669"/>
    <property type="project" value="TreeGrafter"/>
</dbReference>
<dbReference type="GO" id="GO:0016226">
    <property type="term" value="P:iron-sulfur cluster assembly"/>
    <property type="evidence" value="ECO:0007669"/>
    <property type="project" value="InterPro"/>
</dbReference>
<keyword evidence="1" id="KW-0547">Nucleotide-binding</keyword>
<proteinExistence type="predicted"/>
<dbReference type="SUPFAM" id="SSF52540">
    <property type="entry name" value="P-loop containing nucleoside triphosphate hydrolases"/>
    <property type="match status" value="1"/>
</dbReference>
<dbReference type="Pfam" id="PF10609">
    <property type="entry name" value="ParA"/>
    <property type="match status" value="1"/>
</dbReference>
<keyword evidence="2" id="KW-0067">ATP-binding</keyword>